<dbReference type="PROSITE" id="PS50297">
    <property type="entry name" value="ANK_REP_REGION"/>
    <property type="match status" value="1"/>
</dbReference>
<evidence type="ECO:0008006" key="6">
    <source>
        <dbReference type="Google" id="ProtNLM"/>
    </source>
</evidence>
<proteinExistence type="predicted"/>
<dbReference type="Proteomes" id="UP000626109">
    <property type="component" value="Unassembled WGS sequence"/>
</dbReference>
<dbReference type="PROSITE" id="PS50088">
    <property type="entry name" value="ANK_REPEAT"/>
    <property type="match status" value="1"/>
</dbReference>
<evidence type="ECO:0000256" key="2">
    <source>
        <dbReference type="ARBA" id="ARBA00023043"/>
    </source>
</evidence>
<sequence>MTDAAARAPLFRAAGKGDVCAVLIALAEGGDVNCCDEDEMSPLMYAAYCSDEPEVCSVLIDAKSDLHSCDKRGMTALMHGAAGCHHKVCELLVEASADINKVESNGRSVLMYATDAASGASAFDSARAREICVLLLERQAEVDIQDSNGCTALLLASIAGSTALLPELLKAGADTTLRDCYGSTAVEYARAEGHESVVQLLTAASKASEALQACLRQQQAYEEALASVEVSGDIAQPGAI</sequence>
<reference evidence="4" key="1">
    <citation type="submission" date="2021-02" db="EMBL/GenBank/DDBJ databases">
        <authorList>
            <person name="Dougan E. K."/>
            <person name="Rhodes N."/>
            <person name="Thang M."/>
            <person name="Chan C."/>
        </authorList>
    </citation>
    <scope>NUCLEOTIDE SEQUENCE</scope>
</reference>
<dbReference type="SMART" id="SM00248">
    <property type="entry name" value="ANK"/>
    <property type="match status" value="5"/>
</dbReference>
<dbReference type="InterPro" id="IPR002110">
    <property type="entry name" value="Ankyrin_rpt"/>
</dbReference>
<name>A0A813LBR4_POLGL</name>
<dbReference type="AlphaFoldDB" id="A0A813LBR4"/>
<dbReference type="Gene3D" id="1.25.40.20">
    <property type="entry name" value="Ankyrin repeat-containing domain"/>
    <property type="match status" value="2"/>
</dbReference>
<organism evidence="4 5">
    <name type="scientific">Polarella glacialis</name>
    <name type="common">Dinoflagellate</name>
    <dbReference type="NCBI Taxonomy" id="89957"/>
    <lineage>
        <taxon>Eukaryota</taxon>
        <taxon>Sar</taxon>
        <taxon>Alveolata</taxon>
        <taxon>Dinophyceae</taxon>
        <taxon>Suessiales</taxon>
        <taxon>Suessiaceae</taxon>
        <taxon>Polarella</taxon>
    </lineage>
</organism>
<dbReference type="PANTHER" id="PTHR24173:SF83">
    <property type="entry name" value="SOCS BOX DOMAIN-CONTAINING PROTEIN"/>
    <property type="match status" value="1"/>
</dbReference>
<evidence type="ECO:0000256" key="1">
    <source>
        <dbReference type="ARBA" id="ARBA00022737"/>
    </source>
</evidence>
<evidence type="ECO:0000256" key="3">
    <source>
        <dbReference type="PROSITE-ProRule" id="PRU00023"/>
    </source>
</evidence>
<dbReference type="EMBL" id="CAJNNW010034657">
    <property type="protein sequence ID" value="CAE8723450.1"/>
    <property type="molecule type" value="Genomic_DNA"/>
</dbReference>
<comment type="caution">
    <text evidence="4">The sequence shown here is derived from an EMBL/GenBank/DDBJ whole genome shotgun (WGS) entry which is preliminary data.</text>
</comment>
<gene>
    <name evidence="4" type="ORF">PGLA2088_LOCUS43148</name>
</gene>
<evidence type="ECO:0000313" key="4">
    <source>
        <dbReference type="EMBL" id="CAE8723450.1"/>
    </source>
</evidence>
<evidence type="ECO:0000313" key="5">
    <source>
        <dbReference type="Proteomes" id="UP000626109"/>
    </source>
</evidence>
<dbReference type="InterPro" id="IPR036770">
    <property type="entry name" value="Ankyrin_rpt-contain_sf"/>
</dbReference>
<feature type="repeat" description="ANK" evidence="3">
    <location>
        <begin position="148"/>
        <end position="180"/>
    </location>
</feature>
<dbReference type="PANTHER" id="PTHR24173">
    <property type="entry name" value="ANKYRIN REPEAT CONTAINING"/>
    <property type="match status" value="1"/>
</dbReference>
<keyword evidence="1" id="KW-0677">Repeat</keyword>
<dbReference type="SUPFAM" id="SSF48403">
    <property type="entry name" value="Ankyrin repeat"/>
    <property type="match status" value="1"/>
</dbReference>
<protein>
    <recommendedName>
        <fullName evidence="6">Ankyrin repeat protein</fullName>
    </recommendedName>
</protein>
<keyword evidence="2 3" id="KW-0040">ANK repeat</keyword>
<accession>A0A813LBR4</accession>
<dbReference type="Pfam" id="PF12796">
    <property type="entry name" value="Ank_2"/>
    <property type="match status" value="2"/>
</dbReference>